<dbReference type="Proteomes" id="UP001235849">
    <property type="component" value="Unassembled WGS sequence"/>
</dbReference>
<comment type="caution">
    <text evidence="1">The sequence shown here is derived from an EMBL/GenBank/DDBJ whole genome shotgun (WGS) entry which is preliminary data.</text>
</comment>
<proteinExistence type="predicted"/>
<dbReference type="InterPro" id="IPR050772">
    <property type="entry name" value="Hydratase-Decarb/MhpD_sf"/>
</dbReference>
<evidence type="ECO:0000313" key="2">
    <source>
        <dbReference type="Proteomes" id="UP001235849"/>
    </source>
</evidence>
<gene>
    <name evidence="1" type="ORF">PMG25_01425</name>
</gene>
<dbReference type="Gene3D" id="3.90.850.10">
    <property type="entry name" value="Fumarylacetoacetase-like, C-terminal domain"/>
    <property type="match status" value="1"/>
</dbReference>
<dbReference type="PANTHER" id="PTHR30143">
    <property type="entry name" value="ACID HYDRATASE"/>
    <property type="match status" value="1"/>
</dbReference>
<dbReference type="PANTHER" id="PTHR30143:SF0">
    <property type="entry name" value="2-KETO-4-PENTENOATE HYDRATASE"/>
    <property type="match status" value="1"/>
</dbReference>
<evidence type="ECO:0000313" key="1">
    <source>
        <dbReference type="EMBL" id="MDJ1172750.1"/>
    </source>
</evidence>
<organism evidence="1 2">
    <name type="scientific">Roseofilum capinflatum BLCC-M114</name>
    <dbReference type="NCBI Taxonomy" id="3022440"/>
    <lineage>
        <taxon>Bacteria</taxon>
        <taxon>Bacillati</taxon>
        <taxon>Cyanobacteriota</taxon>
        <taxon>Cyanophyceae</taxon>
        <taxon>Desertifilales</taxon>
        <taxon>Desertifilaceae</taxon>
        <taxon>Roseofilum</taxon>
        <taxon>Roseofilum capinflatum</taxon>
    </lineage>
</organism>
<protein>
    <submittedName>
        <fullName evidence="1">Hydratase</fullName>
    </submittedName>
</protein>
<reference evidence="1 2" key="1">
    <citation type="submission" date="2023-01" db="EMBL/GenBank/DDBJ databases">
        <title>Novel diversity within Roseofilum (Cyanobacteria; Desertifilaceae) from marine benthic mats with descriptions of four novel species.</title>
        <authorList>
            <person name="Wang Y."/>
            <person name="Berthold D.E."/>
            <person name="Hu J."/>
            <person name="Lefler F.W."/>
            <person name="Laughinghouse H.D. IV."/>
        </authorList>
    </citation>
    <scope>NUCLEOTIDE SEQUENCE [LARGE SCALE GENOMIC DNA]</scope>
    <source>
        <strain evidence="1 2">BLCC-M114</strain>
    </source>
</reference>
<dbReference type="SUPFAM" id="SSF56529">
    <property type="entry name" value="FAH"/>
    <property type="match status" value="1"/>
</dbReference>
<dbReference type="EMBL" id="JAQOSO010000004">
    <property type="protein sequence ID" value="MDJ1172750.1"/>
    <property type="molecule type" value="Genomic_DNA"/>
</dbReference>
<name>A0ABT7B0T1_9CYAN</name>
<sequence length="290" mass="31125">MVWRLGKPLLVGFSGGILFTGSVWAEVRSMPSAVERLVTNYLNRTPVSAIAPHWTLEQAAQFQQQLVQALIPQLGPIVGYKAALTSPVAQERFGVSHPVRGTLLQQMLLSTGATVPVNFGARGVFEADLMVRVADEKINQATTHREVLESLDAVIPFIELADLMYDRTVPLNGPALVAINAGARLGVLGEPVALAATPAWEKRLGEIAVVMEDGAGEKLSEGSSAALLGHPLQAVLWLKEDLNAAGIQLKPGDLLSLGTITPLTPVKEPMMIRARYEGLGEVSVRFENEL</sequence>
<accession>A0ABT7B0T1</accession>
<dbReference type="RefSeq" id="WP_283765129.1">
    <property type="nucleotide sequence ID" value="NZ_JAQOSO010000004.1"/>
</dbReference>
<keyword evidence="2" id="KW-1185">Reference proteome</keyword>
<dbReference type="InterPro" id="IPR036663">
    <property type="entry name" value="Fumarylacetoacetase_C_sf"/>
</dbReference>